<feature type="domain" description="Rhodopsin" evidence="8">
    <location>
        <begin position="60"/>
        <end position="302"/>
    </location>
</feature>
<name>A0AAE0LX15_9PEZI</name>
<feature type="region of interest" description="Disordered" evidence="6">
    <location>
        <begin position="541"/>
        <end position="562"/>
    </location>
</feature>
<dbReference type="AlphaFoldDB" id="A0AAE0LX15"/>
<evidence type="ECO:0000256" key="1">
    <source>
        <dbReference type="ARBA" id="ARBA00004141"/>
    </source>
</evidence>
<evidence type="ECO:0000259" key="8">
    <source>
        <dbReference type="Pfam" id="PF20684"/>
    </source>
</evidence>
<keyword evidence="10" id="KW-1185">Reference proteome</keyword>
<evidence type="ECO:0000256" key="7">
    <source>
        <dbReference type="SAM" id="Phobius"/>
    </source>
</evidence>
<feature type="transmembrane region" description="Helical" evidence="7">
    <location>
        <begin position="119"/>
        <end position="142"/>
    </location>
</feature>
<feature type="region of interest" description="Disordered" evidence="6">
    <location>
        <begin position="454"/>
        <end position="502"/>
    </location>
</feature>
<dbReference type="PANTHER" id="PTHR33048">
    <property type="entry name" value="PTH11-LIKE INTEGRAL MEMBRANE PROTEIN (AFU_ORTHOLOGUE AFUA_5G11245)"/>
    <property type="match status" value="1"/>
</dbReference>
<dbReference type="EMBL" id="JAUEPN010000001">
    <property type="protein sequence ID" value="KAK3300723.1"/>
    <property type="molecule type" value="Genomic_DNA"/>
</dbReference>
<evidence type="ECO:0000256" key="5">
    <source>
        <dbReference type="ARBA" id="ARBA00038359"/>
    </source>
</evidence>
<evidence type="ECO:0000256" key="4">
    <source>
        <dbReference type="ARBA" id="ARBA00023136"/>
    </source>
</evidence>
<feature type="region of interest" description="Disordered" evidence="6">
    <location>
        <begin position="517"/>
        <end position="536"/>
    </location>
</feature>
<dbReference type="Pfam" id="PF01226">
    <property type="entry name" value="Form_Nir_trans"/>
    <property type="match status" value="1"/>
</dbReference>
<evidence type="ECO:0000256" key="6">
    <source>
        <dbReference type="SAM" id="MobiDB-lite"/>
    </source>
</evidence>
<feature type="region of interest" description="Disordered" evidence="6">
    <location>
        <begin position="411"/>
        <end position="438"/>
    </location>
</feature>
<dbReference type="Pfam" id="PF20684">
    <property type="entry name" value="Fung_rhodopsin"/>
    <property type="match status" value="1"/>
</dbReference>
<reference evidence="9" key="1">
    <citation type="journal article" date="2023" name="Mol. Phylogenet. Evol.">
        <title>Genome-scale phylogeny and comparative genomics of the fungal order Sordariales.</title>
        <authorList>
            <person name="Hensen N."/>
            <person name="Bonometti L."/>
            <person name="Westerberg I."/>
            <person name="Brannstrom I.O."/>
            <person name="Guillou S."/>
            <person name="Cros-Aarteil S."/>
            <person name="Calhoun S."/>
            <person name="Haridas S."/>
            <person name="Kuo A."/>
            <person name="Mondo S."/>
            <person name="Pangilinan J."/>
            <person name="Riley R."/>
            <person name="LaButti K."/>
            <person name="Andreopoulos B."/>
            <person name="Lipzen A."/>
            <person name="Chen C."/>
            <person name="Yan M."/>
            <person name="Daum C."/>
            <person name="Ng V."/>
            <person name="Clum A."/>
            <person name="Steindorff A."/>
            <person name="Ohm R.A."/>
            <person name="Martin F."/>
            <person name="Silar P."/>
            <person name="Natvig D.O."/>
            <person name="Lalanne C."/>
            <person name="Gautier V."/>
            <person name="Ament-Velasquez S.L."/>
            <person name="Kruys A."/>
            <person name="Hutchinson M.I."/>
            <person name="Powell A.J."/>
            <person name="Barry K."/>
            <person name="Miller A.N."/>
            <person name="Grigoriev I.V."/>
            <person name="Debuchy R."/>
            <person name="Gladieux P."/>
            <person name="Hiltunen Thoren M."/>
            <person name="Johannesson H."/>
        </authorList>
    </citation>
    <scope>NUCLEOTIDE SEQUENCE</scope>
    <source>
        <strain evidence="9">CBS 168.71</strain>
    </source>
</reference>
<feature type="transmembrane region" description="Helical" evidence="7">
    <location>
        <begin position="709"/>
        <end position="732"/>
    </location>
</feature>
<comment type="subcellular location">
    <subcellularLocation>
        <location evidence="1">Membrane</location>
        <topology evidence="1">Multi-pass membrane protein</topology>
    </subcellularLocation>
</comment>
<gene>
    <name evidence="9" type="ORF">B0H64DRAFT_369931</name>
</gene>
<dbReference type="GeneID" id="87839013"/>
<feature type="compositionally biased region" description="Low complexity" evidence="6">
    <location>
        <begin position="421"/>
        <end position="436"/>
    </location>
</feature>
<keyword evidence="2 7" id="KW-0812">Transmembrane</keyword>
<dbReference type="InterPro" id="IPR000292">
    <property type="entry name" value="For/NO2_transpt"/>
</dbReference>
<dbReference type="RefSeq" id="XP_062664237.1">
    <property type="nucleotide sequence ID" value="XM_062802065.1"/>
</dbReference>
<dbReference type="PANTHER" id="PTHR33048:SF47">
    <property type="entry name" value="INTEGRAL MEMBRANE PROTEIN-RELATED"/>
    <property type="match status" value="1"/>
</dbReference>
<protein>
    <submittedName>
        <fullName evidence="9">Formate/nitrite transporter-domain-containing protein</fullName>
    </submittedName>
</protein>
<proteinExistence type="inferred from homology"/>
<comment type="caution">
    <text evidence="9">The sequence shown here is derived from an EMBL/GenBank/DDBJ whole genome shotgun (WGS) entry which is preliminary data.</text>
</comment>
<evidence type="ECO:0000256" key="3">
    <source>
        <dbReference type="ARBA" id="ARBA00022989"/>
    </source>
</evidence>
<reference evidence="9" key="2">
    <citation type="submission" date="2023-06" db="EMBL/GenBank/DDBJ databases">
        <authorList>
            <consortium name="Lawrence Berkeley National Laboratory"/>
            <person name="Haridas S."/>
            <person name="Hensen N."/>
            <person name="Bonometti L."/>
            <person name="Westerberg I."/>
            <person name="Brannstrom I.O."/>
            <person name="Guillou S."/>
            <person name="Cros-Aarteil S."/>
            <person name="Calhoun S."/>
            <person name="Kuo A."/>
            <person name="Mondo S."/>
            <person name="Pangilinan J."/>
            <person name="Riley R."/>
            <person name="Labutti K."/>
            <person name="Andreopoulos B."/>
            <person name="Lipzen A."/>
            <person name="Chen C."/>
            <person name="Yanf M."/>
            <person name="Daum C."/>
            <person name="Ng V."/>
            <person name="Clum A."/>
            <person name="Steindorff A."/>
            <person name="Ohm R."/>
            <person name="Martin F."/>
            <person name="Silar P."/>
            <person name="Natvig D."/>
            <person name="Lalanne C."/>
            <person name="Gautier V."/>
            <person name="Ament-Velasquez S.L."/>
            <person name="Kruys A."/>
            <person name="Hutchinson M.I."/>
            <person name="Powell A.J."/>
            <person name="Barry K."/>
            <person name="Miller A.N."/>
            <person name="Grigoriev I.V."/>
            <person name="Debuchy R."/>
            <person name="Gladieux P."/>
            <person name="Thoren M.H."/>
            <person name="Johannesson H."/>
        </authorList>
    </citation>
    <scope>NUCLEOTIDE SEQUENCE</scope>
    <source>
        <strain evidence="9">CBS 168.71</strain>
    </source>
</reference>
<feature type="transmembrane region" description="Helical" evidence="7">
    <location>
        <begin position="235"/>
        <end position="257"/>
    </location>
</feature>
<feature type="transmembrane region" description="Helical" evidence="7">
    <location>
        <begin position="277"/>
        <end position="296"/>
    </location>
</feature>
<feature type="compositionally biased region" description="Polar residues" evidence="6">
    <location>
        <begin position="454"/>
        <end position="471"/>
    </location>
</feature>
<feature type="transmembrane region" description="Helical" evidence="7">
    <location>
        <begin position="43"/>
        <end position="63"/>
    </location>
</feature>
<feature type="compositionally biased region" description="Polar residues" evidence="6">
    <location>
        <begin position="774"/>
        <end position="789"/>
    </location>
</feature>
<dbReference type="InterPro" id="IPR049326">
    <property type="entry name" value="Rhodopsin_dom_fungi"/>
</dbReference>
<keyword evidence="3 7" id="KW-1133">Transmembrane helix</keyword>
<feature type="region of interest" description="Disordered" evidence="6">
    <location>
        <begin position="767"/>
        <end position="789"/>
    </location>
</feature>
<feature type="transmembrane region" description="Helical" evidence="7">
    <location>
        <begin position="154"/>
        <end position="182"/>
    </location>
</feature>
<sequence>MVWDTAGPGPNSTFPSNETFPPPNTTFFFPIPPDAGRSLQPDIIACSVITFLIATIFVGLRFYTRGWVNHVLGASDWCILPALLCAAGVTASSLEQMAHGAGKHVWEIDMFGVPAFERAAWYGMLFYNLSLTLSRISILLLYKRIFTYSWIKRAIQIVLILVSAIGIWFIVSVCTACMPLEAFWDWSLFFKGPVYCQPANLWWANAGLHISSDIVVMALPMPVLSSLNLPRRQKYAIVGVFALGFFVCIISIVRLIALINITQHPSWDGFYASANMIYWTTVEVNAAIACACIMTLKPLIQRVFPRLLSPSKGIREPSLQWITPVNNDSIHETSHHRNSTPAPVHPITRRISNASPHHCCGCSCEGPSLSNTNTNSGSALPNLYEPSPVRHHHNPDHEETIEKSHYYHSFTTMKPSRPEHTITNPTSSTTTTTSPTEYNLDHDLDLEAQRACSLSSTAPDDSNNNETHPYASTNSGSTTSGGRPNDDDADDSRPLRAPPRAHLRLDIRVARAVAGEAWERSSESSPGSGLGLGGGASGSAVGLGSASASGRRRSGGWGSPVARSGGGFGGEMVEREITAVAVYHRRLPIRNMLLHWFLCFWGNLAGVLFVMAVILGYGGVFDHNPYRDQAIANAKQKQVDLHFHQIFLRAIGCNWLAKDLTSKVVGMWWPVFAFVALGLEHVVANMFFIPIGLFLGTPELTVGLYIWKGIIPTALGNILGGAVFCGAFYYWLYIFDEPDICVDGIYHQRLEEGTLFESRSPTVAVEAVGDRDTSSSGDLAGNNGNTKPE</sequence>
<dbReference type="Proteomes" id="UP001278766">
    <property type="component" value="Unassembled WGS sequence"/>
</dbReference>
<feature type="compositionally biased region" description="Low complexity" evidence="6">
    <location>
        <begin position="472"/>
        <end position="482"/>
    </location>
</feature>
<keyword evidence="4 7" id="KW-0472">Membrane</keyword>
<evidence type="ECO:0000256" key="2">
    <source>
        <dbReference type="ARBA" id="ARBA00022692"/>
    </source>
</evidence>
<organism evidence="9 10">
    <name type="scientific">Chaetomium fimeti</name>
    <dbReference type="NCBI Taxonomy" id="1854472"/>
    <lineage>
        <taxon>Eukaryota</taxon>
        <taxon>Fungi</taxon>
        <taxon>Dikarya</taxon>
        <taxon>Ascomycota</taxon>
        <taxon>Pezizomycotina</taxon>
        <taxon>Sordariomycetes</taxon>
        <taxon>Sordariomycetidae</taxon>
        <taxon>Sordariales</taxon>
        <taxon>Chaetomiaceae</taxon>
        <taxon>Chaetomium</taxon>
    </lineage>
</organism>
<evidence type="ECO:0000313" key="10">
    <source>
        <dbReference type="Proteomes" id="UP001278766"/>
    </source>
</evidence>
<evidence type="ECO:0000313" key="9">
    <source>
        <dbReference type="EMBL" id="KAK3300723.1"/>
    </source>
</evidence>
<dbReference type="Gene3D" id="1.20.1080.10">
    <property type="entry name" value="Glycerol uptake facilitator protein"/>
    <property type="match status" value="1"/>
</dbReference>
<feature type="transmembrane region" description="Helical" evidence="7">
    <location>
        <begin position="593"/>
        <end position="617"/>
    </location>
</feature>
<comment type="similarity">
    <text evidence="5">Belongs to the SAT4 family.</text>
</comment>
<dbReference type="GO" id="GO:0022857">
    <property type="term" value="F:transmembrane transporter activity"/>
    <property type="evidence" value="ECO:0007669"/>
    <property type="project" value="InterPro"/>
</dbReference>
<feature type="transmembrane region" description="Helical" evidence="7">
    <location>
        <begin position="202"/>
        <end position="223"/>
    </location>
</feature>
<dbReference type="InterPro" id="IPR023271">
    <property type="entry name" value="Aquaporin-like"/>
</dbReference>
<accession>A0AAE0LX15</accession>
<feature type="transmembrane region" description="Helical" evidence="7">
    <location>
        <begin position="668"/>
        <end position="697"/>
    </location>
</feature>
<dbReference type="GO" id="GO:0016020">
    <property type="term" value="C:membrane"/>
    <property type="evidence" value="ECO:0007669"/>
    <property type="project" value="UniProtKB-SubCell"/>
</dbReference>
<dbReference type="InterPro" id="IPR052337">
    <property type="entry name" value="SAT4-like"/>
</dbReference>